<reference evidence="1 2" key="1">
    <citation type="submission" date="2019-12" db="EMBL/GenBank/DDBJ databases">
        <authorList>
            <person name="Jiao W.-B."/>
            <person name="Schneeberger K."/>
        </authorList>
    </citation>
    <scope>NUCLEOTIDE SEQUENCE [LARGE SCALE GENOMIC DNA]</scope>
    <source>
        <strain evidence="2">cv. C24</strain>
    </source>
</reference>
<gene>
    <name evidence="1" type="ORF">C24_LOCUS8757</name>
</gene>
<name>A0A5S9X105_ARATH</name>
<organism evidence="1 2">
    <name type="scientific">Arabidopsis thaliana</name>
    <name type="common">Mouse-ear cress</name>
    <dbReference type="NCBI Taxonomy" id="3702"/>
    <lineage>
        <taxon>Eukaryota</taxon>
        <taxon>Viridiplantae</taxon>
        <taxon>Streptophyta</taxon>
        <taxon>Embryophyta</taxon>
        <taxon>Tracheophyta</taxon>
        <taxon>Spermatophyta</taxon>
        <taxon>Magnoliopsida</taxon>
        <taxon>eudicotyledons</taxon>
        <taxon>Gunneridae</taxon>
        <taxon>Pentapetalae</taxon>
        <taxon>rosids</taxon>
        <taxon>malvids</taxon>
        <taxon>Brassicales</taxon>
        <taxon>Brassicaceae</taxon>
        <taxon>Camelineae</taxon>
        <taxon>Arabidopsis</taxon>
    </lineage>
</organism>
<dbReference type="ExpressionAtlas" id="A0A5S9X105">
    <property type="expression patterns" value="baseline and differential"/>
</dbReference>
<proteinExistence type="predicted"/>
<sequence>MGKERKFGKSKPLDEKDGLVYCGIVTVLMEEPDLAEAGYVNPAIFLTPFPISAISPRFPFRPELEDTSPK</sequence>
<accession>A0A5S9X105</accession>
<evidence type="ECO:0000313" key="1">
    <source>
        <dbReference type="EMBL" id="CAA0371358.1"/>
    </source>
</evidence>
<dbReference type="OrthoDB" id="1032484at2759"/>
<protein>
    <submittedName>
        <fullName evidence="1">Uncharacterized protein</fullName>
    </submittedName>
</protein>
<dbReference type="EMBL" id="CACSHJ010000088">
    <property type="protein sequence ID" value="CAA0371358.1"/>
    <property type="molecule type" value="Genomic_DNA"/>
</dbReference>
<dbReference type="Proteomes" id="UP000434276">
    <property type="component" value="Unassembled WGS sequence"/>
</dbReference>
<evidence type="ECO:0000313" key="2">
    <source>
        <dbReference type="Proteomes" id="UP000434276"/>
    </source>
</evidence>
<dbReference type="AlphaFoldDB" id="A0A5S9X105"/>